<dbReference type="Pfam" id="PF09365">
    <property type="entry name" value="DUF2461"/>
    <property type="match status" value="1"/>
</dbReference>
<dbReference type="PANTHER" id="PTHR36452">
    <property type="entry name" value="CHROMOSOME 12, WHOLE GENOME SHOTGUN SEQUENCE"/>
    <property type="match status" value="1"/>
</dbReference>
<evidence type="ECO:0000313" key="2">
    <source>
        <dbReference type="Proteomes" id="UP000823637"/>
    </source>
</evidence>
<reference evidence="1" key="2">
    <citation type="journal article" date="2021" name="PeerJ">
        <title>Extensive microbial diversity within the chicken gut microbiome revealed by metagenomics and culture.</title>
        <authorList>
            <person name="Gilroy R."/>
            <person name="Ravi A."/>
            <person name="Getino M."/>
            <person name="Pursley I."/>
            <person name="Horton D.L."/>
            <person name="Alikhan N.F."/>
            <person name="Baker D."/>
            <person name="Gharbi K."/>
            <person name="Hall N."/>
            <person name="Watson M."/>
            <person name="Adriaenssens E.M."/>
            <person name="Foster-Nyarko E."/>
            <person name="Jarju S."/>
            <person name="Secka A."/>
            <person name="Antonio M."/>
            <person name="Oren A."/>
            <person name="Chaudhuri R.R."/>
            <person name="La Ragione R."/>
            <person name="Hildebrand F."/>
            <person name="Pallen M.J."/>
        </authorList>
    </citation>
    <scope>NUCLEOTIDE SEQUENCE</scope>
    <source>
        <strain evidence="1">D3-1215</strain>
    </source>
</reference>
<dbReference type="InterPro" id="IPR015996">
    <property type="entry name" value="UCP028451"/>
</dbReference>
<dbReference type="PANTHER" id="PTHR36452:SF1">
    <property type="entry name" value="DUF2461 DOMAIN-CONTAINING PROTEIN"/>
    <property type="match status" value="1"/>
</dbReference>
<evidence type="ECO:0000313" key="1">
    <source>
        <dbReference type="EMBL" id="MBO8446222.1"/>
    </source>
</evidence>
<accession>A0A9D9HDY2</accession>
<organism evidence="1 2">
    <name type="scientific">Candidatus Enterocola intestinipullorum</name>
    <dbReference type="NCBI Taxonomy" id="2840783"/>
    <lineage>
        <taxon>Bacteria</taxon>
        <taxon>Pseudomonadati</taxon>
        <taxon>Bacteroidota</taxon>
        <taxon>Bacteroidia</taxon>
        <taxon>Bacteroidales</taxon>
        <taxon>Candidatus Enterocola</taxon>
    </lineage>
</organism>
<name>A0A9D9HDY2_9BACT</name>
<dbReference type="Proteomes" id="UP000823637">
    <property type="component" value="Unassembled WGS sequence"/>
</dbReference>
<dbReference type="AlphaFoldDB" id="A0A9D9HDY2"/>
<dbReference type="InterPro" id="IPR012808">
    <property type="entry name" value="CHP02453"/>
</dbReference>
<gene>
    <name evidence="1" type="ORF">IAC32_00535</name>
</gene>
<dbReference type="NCBIfam" id="TIGR02453">
    <property type="entry name" value="TIGR02453 family protein"/>
    <property type="match status" value="1"/>
</dbReference>
<comment type="caution">
    <text evidence="1">The sequence shown here is derived from an EMBL/GenBank/DDBJ whole genome shotgun (WGS) entry which is preliminary data.</text>
</comment>
<dbReference type="PIRSF" id="PIRSF028451">
    <property type="entry name" value="UCP028451"/>
    <property type="match status" value="1"/>
</dbReference>
<proteinExistence type="predicted"/>
<dbReference type="EMBL" id="JADIMR010000006">
    <property type="protein sequence ID" value="MBO8446222.1"/>
    <property type="molecule type" value="Genomic_DNA"/>
</dbReference>
<reference evidence="1" key="1">
    <citation type="submission" date="2020-10" db="EMBL/GenBank/DDBJ databases">
        <authorList>
            <person name="Gilroy R."/>
        </authorList>
    </citation>
    <scope>NUCLEOTIDE SEQUENCE</scope>
    <source>
        <strain evidence="1">D3-1215</strain>
    </source>
</reference>
<sequence length="229" mass="26563">MDAKRILDFLNELQANNNKAWFDANRKEYEAVKADFQSFTQELIDGVERFDKRVSGVTVSDCTYRINRDIRFSKDKSPYKTHFGAFIAPKGKKSGYGGYYFHIQADGDEYLDNNMLAIGMYCHSPAELESIRTEIYDNPLQFEKALKTAKGFDFDITEKLVKAPKGFPSDFEYVDYLKYKAYCISMPLKKETLFSPDLKDFVLQRFKTGHAFNEIINKAIEYVRTEESV</sequence>
<protein>
    <submittedName>
        <fullName evidence="1">DUF2461 domain-containing protein</fullName>
    </submittedName>
</protein>